<dbReference type="Pfam" id="PF12796">
    <property type="entry name" value="Ank_2"/>
    <property type="match status" value="1"/>
</dbReference>
<dbReference type="SUPFAM" id="SSF48403">
    <property type="entry name" value="Ankyrin repeat"/>
    <property type="match status" value="1"/>
</dbReference>
<dbReference type="AlphaFoldDB" id="A0A518N2K0"/>
<accession>A0A518N2K0</accession>
<feature type="repeat" description="ANK" evidence="3">
    <location>
        <begin position="144"/>
        <end position="176"/>
    </location>
</feature>
<dbReference type="PANTHER" id="PTHR24171">
    <property type="entry name" value="ANKYRIN REPEAT DOMAIN-CONTAINING PROTEIN 39-RELATED"/>
    <property type="match status" value="1"/>
</dbReference>
<gene>
    <name evidence="5" type="ORF">FPZ22_04070</name>
</gene>
<feature type="repeat" description="ANK" evidence="3">
    <location>
        <begin position="111"/>
        <end position="143"/>
    </location>
</feature>
<keyword evidence="6" id="KW-1185">Reference proteome</keyword>
<dbReference type="KEGG" id="lug:FPZ22_04070"/>
<dbReference type="EMBL" id="CP042218">
    <property type="protein sequence ID" value="QDW66161.1"/>
    <property type="molecule type" value="Genomic_DNA"/>
</dbReference>
<evidence type="ECO:0000256" key="1">
    <source>
        <dbReference type="ARBA" id="ARBA00022737"/>
    </source>
</evidence>
<evidence type="ECO:0000313" key="5">
    <source>
        <dbReference type="EMBL" id="QDW66161.1"/>
    </source>
</evidence>
<organism evidence="5 6">
    <name type="scientific">Luteimonas granuli</name>
    <dbReference type="NCBI Taxonomy" id="1176533"/>
    <lineage>
        <taxon>Bacteria</taxon>
        <taxon>Pseudomonadati</taxon>
        <taxon>Pseudomonadota</taxon>
        <taxon>Gammaproteobacteria</taxon>
        <taxon>Lysobacterales</taxon>
        <taxon>Lysobacteraceae</taxon>
        <taxon>Luteimonas</taxon>
    </lineage>
</organism>
<dbReference type="InterPro" id="IPR002110">
    <property type="entry name" value="Ankyrin_rpt"/>
</dbReference>
<keyword evidence="1" id="KW-0677">Repeat</keyword>
<dbReference type="RefSeq" id="WP_144890632.1">
    <property type="nucleotide sequence ID" value="NZ_CP042218.1"/>
</dbReference>
<dbReference type="PROSITE" id="PS51257">
    <property type="entry name" value="PROKAR_LIPOPROTEIN"/>
    <property type="match status" value="1"/>
</dbReference>
<feature type="signal peptide" evidence="4">
    <location>
        <begin position="1"/>
        <end position="17"/>
    </location>
</feature>
<name>A0A518N2K0_9GAMM</name>
<dbReference type="InterPro" id="IPR036770">
    <property type="entry name" value="Ankyrin_rpt-contain_sf"/>
</dbReference>
<feature type="chain" id="PRO_5021902827" evidence="4">
    <location>
        <begin position="18"/>
        <end position="250"/>
    </location>
</feature>
<dbReference type="OrthoDB" id="6020170at2"/>
<sequence length="250" mass="26281">MRTCRVLPLALLLSASAAGLLLSGCGNREVSRMDLELAGRAFPDDARMAEIAVMARAGDVVAVRRLAPWVDLDARGDRQVTLLEWAILADSHAGFEALLDAGADPHVNGMDGESAIHLAARVHDSRFLATLIARGADLDTPALHGHGPLTSAIREGNDAHIALLLRAGANPDQADGTGNTPLHVAAKIGTPGHALLLLEGGADPGARNGRGHTFDRYLFAGPERFLNQAAREDIARIRRLLDDGSGGSPE</sequence>
<dbReference type="PROSITE" id="PS50088">
    <property type="entry name" value="ANK_REPEAT"/>
    <property type="match status" value="3"/>
</dbReference>
<evidence type="ECO:0000313" key="6">
    <source>
        <dbReference type="Proteomes" id="UP000316584"/>
    </source>
</evidence>
<feature type="repeat" description="ANK" evidence="3">
    <location>
        <begin position="177"/>
        <end position="209"/>
    </location>
</feature>
<keyword evidence="2 3" id="KW-0040">ANK repeat</keyword>
<evidence type="ECO:0000256" key="2">
    <source>
        <dbReference type="ARBA" id="ARBA00023043"/>
    </source>
</evidence>
<dbReference type="SMART" id="SM00248">
    <property type="entry name" value="ANK"/>
    <property type="match status" value="4"/>
</dbReference>
<reference evidence="5 6" key="1">
    <citation type="submission" date="2019-07" db="EMBL/GenBank/DDBJ databases">
        <title>Full genome sequence of Luteimonas sp. Gr-4.</title>
        <authorList>
            <person name="Im W.-T."/>
        </authorList>
    </citation>
    <scope>NUCLEOTIDE SEQUENCE [LARGE SCALE GENOMIC DNA]</scope>
    <source>
        <strain evidence="5 6">Gr-4</strain>
    </source>
</reference>
<dbReference type="PROSITE" id="PS50297">
    <property type="entry name" value="ANK_REP_REGION"/>
    <property type="match status" value="3"/>
</dbReference>
<evidence type="ECO:0000256" key="4">
    <source>
        <dbReference type="SAM" id="SignalP"/>
    </source>
</evidence>
<dbReference type="Proteomes" id="UP000316584">
    <property type="component" value="Chromosome"/>
</dbReference>
<protein>
    <submittedName>
        <fullName evidence="5">Ankyrin repeat domain-containing protein</fullName>
    </submittedName>
</protein>
<dbReference type="Gene3D" id="1.25.40.20">
    <property type="entry name" value="Ankyrin repeat-containing domain"/>
    <property type="match status" value="2"/>
</dbReference>
<evidence type="ECO:0000256" key="3">
    <source>
        <dbReference type="PROSITE-ProRule" id="PRU00023"/>
    </source>
</evidence>
<proteinExistence type="predicted"/>
<keyword evidence="4" id="KW-0732">Signal</keyword>